<reference evidence="2" key="1">
    <citation type="submission" date="2023-04" db="EMBL/GenBank/DDBJ databases">
        <title>Phytophthora fragariaefolia NBRC 109709.</title>
        <authorList>
            <person name="Ichikawa N."/>
            <person name="Sato H."/>
            <person name="Tonouchi N."/>
        </authorList>
    </citation>
    <scope>NUCLEOTIDE SEQUENCE</scope>
    <source>
        <strain evidence="2">NBRC 109709</strain>
    </source>
</reference>
<feature type="compositionally biased region" description="Polar residues" evidence="1">
    <location>
        <begin position="266"/>
        <end position="282"/>
    </location>
</feature>
<evidence type="ECO:0000313" key="3">
    <source>
        <dbReference type="Proteomes" id="UP001165121"/>
    </source>
</evidence>
<dbReference type="OrthoDB" id="143152at2759"/>
<dbReference type="AlphaFoldDB" id="A0A9W6XA50"/>
<protein>
    <submittedName>
        <fullName evidence="2">Unnamed protein product</fullName>
    </submittedName>
</protein>
<feature type="compositionally biased region" description="Polar residues" evidence="1">
    <location>
        <begin position="31"/>
        <end position="42"/>
    </location>
</feature>
<sequence length="282" mass="29371">MESIEENAENLGGTPAASGVPPPDENGVGGQPTQVATNPPRTTNEDAGDQTGPRPMLTDPNRPDLSTPAGLDAMRSKVQRWAARGSTADASRTTPTTGVYSTLGPLLAPTTTTTTSTGLPVSSAPNVVYPPDPSVNVNAPSVPPVSNTLPLSQGNDGDAASSGQPGQVQYWNQTGGGYIVQVMSGPDGGWPQAAQTPVQSQVMEPAGLLFGYNNGVMWCCRTHKYRQMWVSAQPTTTAESGRRLFWPAQRVVPSRFGPSRTVGVSPLQTPANQVSHSGAQPS</sequence>
<comment type="caution">
    <text evidence="2">The sequence shown here is derived from an EMBL/GenBank/DDBJ whole genome shotgun (WGS) entry which is preliminary data.</text>
</comment>
<proteinExistence type="predicted"/>
<feature type="region of interest" description="Disordered" evidence="1">
    <location>
        <begin position="257"/>
        <end position="282"/>
    </location>
</feature>
<feature type="compositionally biased region" description="Polar residues" evidence="1">
    <location>
        <begin position="88"/>
        <end position="100"/>
    </location>
</feature>
<name>A0A9W6XA50_9STRA</name>
<keyword evidence="3" id="KW-1185">Reference proteome</keyword>
<feature type="compositionally biased region" description="Polar residues" evidence="1">
    <location>
        <begin position="148"/>
        <end position="168"/>
    </location>
</feature>
<feature type="region of interest" description="Disordered" evidence="1">
    <location>
        <begin position="139"/>
        <end position="168"/>
    </location>
</feature>
<feature type="region of interest" description="Disordered" evidence="1">
    <location>
        <begin position="1"/>
        <end position="105"/>
    </location>
</feature>
<evidence type="ECO:0000256" key="1">
    <source>
        <dbReference type="SAM" id="MobiDB-lite"/>
    </source>
</evidence>
<dbReference type="Proteomes" id="UP001165121">
    <property type="component" value="Unassembled WGS sequence"/>
</dbReference>
<organism evidence="2 3">
    <name type="scientific">Phytophthora fragariaefolia</name>
    <dbReference type="NCBI Taxonomy" id="1490495"/>
    <lineage>
        <taxon>Eukaryota</taxon>
        <taxon>Sar</taxon>
        <taxon>Stramenopiles</taxon>
        <taxon>Oomycota</taxon>
        <taxon>Peronosporomycetes</taxon>
        <taxon>Peronosporales</taxon>
        <taxon>Peronosporaceae</taxon>
        <taxon>Phytophthora</taxon>
    </lineage>
</organism>
<accession>A0A9W6XA50</accession>
<dbReference type="EMBL" id="BSXT01000807">
    <property type="protein sequence ID" value="GMF34421.1"/>
    <property type="molecule type" value="Genomic_DNA"/>
</dbReference>
<evidence type="ECO:0000313" key="2">
    <source>
        <dbReference type="EMBL" id="GMF34421.1"/>
    </source>
</evidence>
<gene>
    <name evidence="2" type="ORF">Pfra01_000884700</name>
</gene>